<organism evidence="2 3">
    <name type="scientific">Teratosphaeria nubilosa</name>
    <dbReference type="NCBI Taxonomy" id="161662"/>
    <lineage>
        <taxon>Eukaryota</taxon>
        <taxon>Fungi</taxon>
        <taxon>Dikarya</taxon>
        <taxon>Ascomycota</taxon>
        <taxon>Pezizomycotina</taxon>
        <taxon>Dothideomycetes</taxon>
        <taxon>Dothideomycetidae</taxon>
        <taxon>Mycosphaerellales</taxon>
        <taxon>Teratosphaeriaceae</taxon>
        <taxon>Teratosphaeria</taxon>
    </lineage>
</organism>
<dbReference type="Gene3D" id="1.10.510.10">
    <property type="entry name" value="Transferase(Phosphotransferase) domain 1"/>
    <property type="match status" value="1"/>
</dbReference>
<accession>A0A6G1LC02</accession>
<proteinExistence type="predicted"/>
<feature type="non-terminal residue" evidence="2">
    <location>
        <position position="91"/>
    </location>
</feature>
<keyword evidence="2" id="KW-0418">Kinase</keyword>
<dbReference type="GO" id="GO:0005634">
    <property type="term" value="C:nucleus"/>
    <property type="evidence" value="ECO:0007669"/>
    <property type="project" value="TreeGrafter"/>
</dbReference>
<dbReference type="GO" id="GO:0005524">
    <property type="term" value="F:ATP binding"/>
    <property type="evidence" value="ECO:0007669"/>
    <property type="project" value="InterPro"/>
</dbReference>
<dbReference type="PROSITE" id="PS50011">
    <property type="entry name" value="PROTEIN_KINASE_DOM"/>
    <property type="match status" value="1"/>
</dbReference>
<evidence type="ECO:0000259" key="1">
    <source>
        <dbReference type="PROSITE" id="PS50011"/>
    </source>
</evidence>
<gene>
    <name evidence="2" type="ORF">EJ03DRAFT_258250</name>
</gene>
<dbReference type="EMBL" id="ML995828">
    <property type="protein sequence ID" value="KAF2770160.1"/>
    <property type="molecule type" value="Genomic_DNA"/>
</dbReference>
<protein>
    <submittedName>
        <fullName evidence="2">Kinase-like protein</fullName>
    </submittedName>
</protein>
<sequence>LLHQVGGACAYLHSLGMMHLDIKPENIEVSGVLSETPTFYLFDFGYATMDRTSSNHMKGTLRYLSPEVMFLKRGEKSGTYDCAMDVWALGI</sequence>
<dbReference type="PANTHER" id="PTHR44167:SF24">
    <property type="entry name" value="SERINE_THREONINE-PROTEIN KINASE CHK2"/>
    <property type="match status" value="1"/>
</dbReference>
<feature type="domain" description="Protein kinase" evidence="1">
    <location>
        <begin position="1"/>
        <end position="91"/>
    </location>
</feature>
<reference evidence="2" key="1">
    <citation type="journal article" date="2020" name="Stud. Mycol.">
        <title>101 Dothideomycetes genomes: a test case for predicting lifestyles and emergence of pathogens.</title>
        <authorList>
            <person name="Haridas S."/>
            <person name="Albert R."/>
            <person name="Binder M."/>
            <person name="Bloem J."/>
            <person name="Labutti K."/>
            <person name="Salamov A."/>
            <person name="Andreopoulos B."/>
            <person name="Baker S."/>
            <person name="Barry K."/>
            <person name="Bills G."/>
            <person name="Bluhm B."/>
            <person name="Cannon C."/>
            <person name="Castanera R."/>
            <person name="Culley D."/>
            <person name="Daum C."/>
            <person name="Ezra D."/>
            <person name="Gonzalez J."/>
            <person name="Henrissat B."/>
            <person name="Kuo A."/>
            <person name="Liang C."/>
            <person name="Lipzen A."/>
            <person name="Lutzoni F."/>
            <person name="Magnuson J."/>
            <person name="Mondo S."/>
            <person name="Nolan M."/>
            <person name="Ohm R."/>
            <person name="Pangilinan J."/>
            <person name="Park H.-J."/>
            <person name="Ramirez L."/>
            <person name="Alfaro M."/>
            <person name="Sun H."/>
            <person name="Tritt A."/>
            <person name="Yoshinaga Y."/>
            <person name="Zwiers L.-H."/>
            <person name="Turgeon B."/>
            <person name="Goodwin S."/>
            <person name="Spatafora J."/>
            <person name="Crous P."/>
            <person name="Grigoriev I."/>
        </authorList>
    </citation>
    <scope>NUCLEOTIDE SEQUENCE</scope>
    <source>
        <strain evidence="2">CBS 116005</strain>
    </source>
</reference>
<evidence type="ECO:0000313" key="2">
    <source>
        <dbReference type="EMBL" id="KAF2770160.1"/>
    </source>
</evidence>
<dbReference type="OrthoDB" id="5979581at2759"/>
<feature type="non-terminal residue" evidence="2">
    <location>
        <position position="1"/>
    </location>
</feature>
<dbReference type="SUPFAM" id="SSF56112">
    <property type="entry name" value="Protein kinase-like (PK-like)"/>
    <property type="match status" value="1"/>
</dbReference>
<dbReference type="Pfam" id="PF00069">
    <property type="entry name" value="Pkinase"/>
    <property type="match status" value="1"/>
</dbReference>
<evidence type="ECO:0000313" key="3">
    <source>
        <dbReference type="Proteomes" id="UP000799436"/>
    </source>
</evidence>
<dbReference type="GO" id="GO:0004674">
    <property type="term" value="F:protein serine/threonine kinase activity"/>
    <property type="evidence" value="ECO:0007669"/>
    <property type="project" value="TreeGrafter"/>
</dbReference>
<name>A0A6G1LC02_9PEZI</name>
<dbReference type="PANTHER" id="PTHR44167">
    <property type="entry name" value="OVARIAN-SPECIFIC SERINE/THREONINE-PROTEIN KINASE LOK-RELATED"/>
    <property type="match status" value="1"/>
</dbReference>
<dbReference type="InterPro" id="IPR011009">
    <property type="entry name" value="Kinase-like_dom_sf"/>
</dbReference>
<dbReference type="GO" id="GO:0044773">
    <property type="term" value="P:mitotic DNA damage checkpoint signaling"/>
    <property type="evidence" value="ECO:0007669"/>
    <property type="project" value="TreeGrafter"/>
</dbReference>
<dbReference type="InterPro" id="IPR000719">
    <property type="entry name" value="Prot_kinase_dom"/>
</dbReference>
<keyword evidence="3" id="KW-1185">Reference proteome</keyword>
<dbReference type="Proteomes" id="UP000799436">
    <property type="component" value="Unassembled WGS sequence"/>
</dbReference>
<keyword evidence="2" id="KW-0808">Transferase</keyword>
<dbReference type="AlphaFoldDB" id="A0A6G1LC02"/>